<evidence type="ECO:0000256" key="5">
    <source>
        <dbReference type="ARBA" id="ARBA00022691"/>
    </source>
</evidence>
<feature type="non-terminal residue" evidence="7">
    <location>
        <position position="1"/>
    </location>
</feature>
<feature type="non-terminal residue" evidence="7">
    <location>
        <position position="76"/>
    </location>
</feature>
<dbReference type="InterPro" id="IPR029063">
    <property type="entry name" value="SAM-dependent_MTases_sf"/>
</dbReference>
<dbReference type="GO" id="GO:0043565">
    <property type="term" value="F:sequence-specific DNA binding"/>
    <property type="evidence" value="ECO:0007669"/>
    <property type="project" value="TreeGrafter"/>
</dbReference>
<dbReference type="PANTHER" id="PTHR30481:SF3">
    <property type="entry name" value="DNA ADENINE METHYLASE"/>
    <property type="match status" value="1"/>
</dbReference>
<dbReference type="GO" id="GO:0006298">
    <property type="term" value="P:mismatch repair"/>
    <property type="evidence" value="ECO:0007669"/>
    <property type="project" value="TreeGrafter"/>
</dbReference>
<keyword evidence="3 7" id="KW-0489">Methyltransferase</keyword>
<dbReference type="EC" id="2.1.1.72" evidence="2"/>
<dbReference type="Pfam" id="PF02086">
    <property type="entry name" value="MethyltransfD12"/>
    <property type="match status" value="1"/>
</dbReference>
<comment type="similarity">
    <text evidence="1">Belongs to the N(4)/N(6)-methyltransferase family.</text>
</comment>
<comment type="caution">
    <text evidence="7">The sequence shown here is derived from an EMBL/GenBank/DDBJ whole genome shotgun (WGS) entry which is preliminary data.</text>
</comment>
<dbReference type="Proteomes" id="UP000221568">
    <property type="component" value="Unassembled WGS sequence"/>
</dbReference>
<dbReference type="GO" id="GO:0009307">
    <property type="term" value="P:DNA restriction-modification system"/>
    <property type="evidence" value="ECO:0007669"/>
    <property type="project" value="InterPro"/>
</dbReference>
<accession>A0A7Z1KKR6</accession>
<evidence type="ECO:0000256" key="3">
    <source>
        <dbReference type="ARBA" id="ARBA00022603"/>
    </source>
</evidence>
<evidence type="ECO:0000256" key="4">
    <source>
        <dbReference type="ARBA" id="ARBA00022679"/>
    </source>
</evidence>
<dbReference type="GO" id="GO:1904047">
    <property type="term" value="F:S-adenosyl-L-methionine binding"/>
    <property type="evidence" value="ECO:0007669"/>
    <property type="project" value="TreeGrafter"/>
</dbReference>
<sequence length="76" mass="9280">YYQLRAEFNTCQALFRRAVLFLYLNRYGYNGPCSYNIRGEFNVPFGLYKRPYFPEAELYRFSEKAQNAFFYYESYA</sequence>
<dbReference type="RefSeq" id="WP_195913625.1">
    <property type="nucleotide sequence ID" value="NZ_PDOM01000522.1"/>
</dbReference>
<organism evidence="7 8">
    <name type="scientific">Salmonella dublin</name>
    <dbReference type="NCBI Taxonomy" id="98360"/>
    <lineage>
        <taxon>Bacteria</taxon>
        <taxon>Pseudomonadati</taxon>
        <taxon>Pseudomonadota</taxon>
        <taxon>Gammaproteobacteria</taxon>
        <taxon>Enterobacterales</taxon>
        <taxon>Enterobacteriaceae</taxon>
        <taxon>Salmonella</taxon>
    </lineage>
</organism>
<name>A0A7Z1KKR6_SALDU</name>
<protein>
    <recommendedName>
        <fullName evidence="2">site-specific DNA-methyltransferase (adenine-specific)</fullName>
        <ecNumber evidence="2">2.1.1.72</ecNumber>
    </recommendedName>
</protein>
<evidence type="ECO:0000256" key="2">
    <source>
        <dbReference type="ARBA" id="ARBA00011900"/>
    </source>
</evidence>
<dbReference type="Gene3D" id="1.10.1020.10">
    <property type="entry name" value="Adenine-specific Methyltransferase, Domain 2"/>
    <property type="match status" value="1"/>
</dbReference>
<evidence type="ECO:0000313" key="8">
    <source>
        <dbReference type="Proteomes" id="UP000221568"/>
    </source>
</evidence>
<dbReference type="PANTHER" id="PTHR30481">
    <property type="entry name" value="DNA ADENINE METHYLASE"/>
    <property type="match status" value="1"/>
</dbReference>
<reference evidence="7 8" key="1">
    <citation type="submission" date="2017-10" db="EMBL/GenBank/DDBJ databases">
        <title>Characterization of the Virulence Potential of Salmonella enterica Isolates Carrying Incompatibility Group FIB Plasmids using Caco-2 Intestinal Epithelial Cells.</title>
        <authorList>
            <person name="Sanad Y."/>
            <person name="Khajanchi B."/>
            <person name="Deck J."/>
            <person name="Cox J."/>
            <person name="Thaker R."/>
            <person name="Han J."/>
            <person name="Nayak R."/>
            <person name="Foley S."/>
        </authorList>
    </citation>
    <scope>NUCLEOTIDE SEQUENCE [LARGE SCALE GENOMIC DNA]</scope>
    <source>
        <strain evidence="7 8">SE853</strain>
    </source>
</reference>
<dbReference type="EMBL" id="PDOM01000522">
    <property type="protein sequence ID" value="PHP45057.1"/>
    <property type="molecule type" value="Genomic_DNA"/>
</dbReference>
<evidence type="ECO:0000256" key="6">
    <source>
        <dbReference type="ARBA" id="ARBA00047942"/>
    </source>
</evidence>
<dbReference type="GO" id="GO:0009007">
    <property type="term" value="F:site-specific DNA-methyltransferase (adenine-specific) activity"/>
    <property type="evidence" value="ECO:0007669"/>
    <property type="project" value="UniProtKB-EC"/>
</dbReference>
<gene>
    <name evidence="7" type="ORF">CR088_29405</name>
</gene>
<keyword evidence="5" id="KW-0949">S-adenosyl-L-methionine</keyword>
<evidence type="ECO:0000313" key="7">
    <source>
        <dbReference type="EMBL" id="PHP45057.1"/>
    </source>
</evidence>
<dbReference type="GO" id="GO:0032259">
    <property type="term" value="P:methylation"/>
    <property type="evidence" value="ECO:0007669"/>
    <property type="project" value="UniProtKB-KW"/>
</dbReference>
<dbReference type="InterPro" id="IPR012327">
    <property type="entry name" value="MeTrfase_D12"/>
</dbReference>
<keyword evidence="4" id="KW-0808">Transferase</keyword>
<comment type="catalytic activity">
    <reaction evidence="6">
        <text>a 2'-deoxyadenosine in DNA + S-adenosyl-L-methionine = an N(6)-methyl-2'-deoxyadenosine in DNA + S-adenosyl-L-homocysteine + H(+)</text>
        <dbReference type="Rhea" id="RHEA:15197"/>
        <dbReference type="Rhea" id="RHEA-COMP:12418"/>
        <dbReference type="Rhea" id="RHEA-COMP:12419"/>
        <dbReference type="ChEBI" id="CHEBI:15378"/>
        <dbReference type="ChEBI" id="CHEBI:57856"/>
        <dbReference type="ChEBI" id="CHEBI:59789"/>
        <dbReference type="ChEBI" id="CHEBI:90615"/>
        <dbReference type="ChEBI" id="CHEBI:90616"/>
        <dbReference type="EC" id="2.1.1.72"/>
    </reaction>
</comment>
<dbReference type="AlphaFoldDB" id="A0A7Z1KKR6"/>
<dbReference type="InterPro" id="IPR023095">
    <property type="entry name" value="Ade_MeTrfase_dom_2"/>
</dbReference>
<dbReference type="SUPFAM" id="SSF53335">
    <property type="entry name" value="S-adenosyl-L-methionine-dependent methyltransferases"/>
    <property type="match status" value="1"/>
</dbReference>
<proteinExistence type="inferred from homology"/>
<evidence type="ECO:0000256" key="1">
    <source>
        <dbReference type="ARBA" id="ARBA00006594"/>
    </source>
</evidence>